<dbReference type="AlphaFoldDB" id="A0A0D1A849"/>
<dbReference type="STRING" id="1335616.WDC_0539"/>
<dbReference type="InterPro" id="IPR029055">
    <property type="entry name" value="Ntn_hydrolases_N"/>
</dbReference>
<sequence>MCTSLTIKTLNHHELFGRTMDFPTKTPWRLTFLPQHYPWQPITATTQFNSHFAILGGMRHINSHYLIGDGINTAGLCCAELYFPVEATYHEQLVVGKINLSPQDFTTWLLSENGSVAEVASKLEQIALIKTQWYDHDGIYPFHWLITDKTGTTAVIEPTGFNLALQNNPVNVLTNTPPLAKHIANLNRFLGLPGMEFNSRTVAAIKKHSGTLPQRKIPTDRFIKAALARWQNVPADVPAATIDLFNLLDSVSIKKENDRHDYTHYEGIIDVNTRTYWFKDLATGKLTITTLTNATANYSTAHTFEMEE</sequence>
<proteinExistence type="inferred from homology"/>
<evidence type="ECO:0000256" key="2">
    <source>
        <dbReference type="ARBA" id="ARBA00022801"/>
    </source>
</evidence>
<name>A0A0D1A849_9LACO</name>
<dbReference type="PANTHER" id="PTHR35527:SF2">
    <property type="entry name" value="HYDROLASE"/>
    <property type="match status" value="1"/>
</dbReference>
<evidence type="ECO:0000259" key="3">
    <source>
        <dbReference type="Pfam" id="PF02275"/>
    </source>
</evidence>
<dbReference type="Proteomes" id="UP000032279">
    <property type="component" value="Unassembled WGS sequence"/>
</dbReference>
<evidence type="ECO:0000313" key="5">
    <source>
        <dbReference type="Proteomes" id="UP000032279"/>
    </source>
</evidence>
<keyword evidence="5" id="KW-1185">Reference proteome</keyword>
<comment type="caution">
    <text evidence="4">The sequence shown here is derived from an EMBL/GenBank/DDBJ whole genome shotgun (WGS) entry which is preliminary data.</text>
</comment>
<dbReference type="PATRIC" id="fig|1335616.4.peg.539"/>
<reference evidence="4 5" key="1">
    <citation type="submission" date="2013-08" db="EMBL/GenBank/DDBJ databases">
        <title>Lactobacillus wasatchii sp. WDC04, a late gas producing bacteria isolated from aged chedder cheese.</title>
        <authorList>
            <person name="Oberg C.J."/>
            <person name="Culumber M."/>
            <person name="McMahon D.J."/>
            <person name="Broadbent J.R."/>
            <person name="Oberg T.S."/>
            <person name="Ortaki F."/>
        </authorList>
    </citation>
    <scope>NUCLEOTIDE SEQUENCE [LARGE SCALE GENOMIC DNA]</scope>
    <source>
        <strain evidence="4 5">WDC04</strain>
    </source>
</reference>
<dbReference type="Gene3D" id="3.60.60.10">
    <property type="entry name" value="Penicillin V Acylase, Chain A"/>
    <property type="match status" value="1"/>
</dbReference>
<dbReference type="OrthoDB" id="9794717at2"/>
<dbReference type="InterPro" id="IPR052193">
    <property type="entry name" value="Peptidase_C59"/>
</dbReference>
<protein>
    <submittedName>
        <fullName evidence="4">Choloylglycine hydrolase</fullName>
    </submittedName>
</protein>
<organism evidence="4 5">
    <name type="scientific">Paucilactobacillus wasatchensis</name>
    <dbReference type="NCBI Taxonomy" id="1335616"/>
    <lineage>
        <taxon>Bacteria</taxon>
        <taxon>Bacillati</taxon>
        <taxon>Bacillota</taxon>
        <taxon>Bacilli</taxon>
        <taxon>Lactobacillales</taxon>
        <taxon>Lactobacillaceae</taxon>
        <taxon>Paucilactobacillus</taxon>
    </lineage>
</organism>
<comment type="similarity">
    <text evidence="1">Belongs to the peptidase C59 family.</text>
</comment>
<keyword evidence="2 4" id="KW-0378">Hydrolase</keyword>
<accession>A0A0D1A849</accession>
<evidence type="ECO:0000313" key="4">
    <source>
        <dbReference type="EMBL" id="KIS03892.1"/>
    </source>
</evidence>
<dbReference type="GO" id="GO:0016787">
    <property type="term" value="F:hydrolase activity"/>
    <property type="evidence" value="ECO:0007669"/>
    <property type="project" value="UniProtKB-KW"/>
</dbReference>
<dbReference type="PANTHER" id="PTHR35527">
    <property type="entry name" value="CHOLOYLGLYCINE HYDROLASE"/>
    <property type="match status" value="1"/>
</dbReference>
<dbReference type="Pfam" id="PF02275">
    <property type="entry name" value="CBAH"/>
    <property type="match status" value="1"/>
</dbReference>
<dbReference type="RefSeq" id="WP_044010253.1">
    <property type="nucleotide sequence ID" value="NZ_AWTT01000008.1"/>
</dbReference>
<evidence type="ECO:0000256" key="1">
    <source>
        <dbReference type="ARBA" id="ARBA00006625"/>
    </source>
</evidence>
<dbReference type="InterPro" id="IPR029132">
    <property type="entry name" value="CBAH/NAAA_C"/>
</dbReference>
<gene>
    <name evidence="4" type="primary">cbh</name>
    <name evidence="4" type="ORF">WDC_0539</name>
</gene>
<dbReference type="EMBL" id="AWTT01000008">
    <property type="protein sequence ID" value="KIS03892.1"/>
    <property type="molecule type" value="Genomic_DNA"/>
</dbReference>
<dbReference type="SUPFAM" id="SSF56235">
    <property type="entry name" value="N-terminal nucleophile aminohydrolases (Ntn hydrolases)"/>
    <property type="match status" value="1"/>
</dbReference>
<feature type="domain" description="Choloylglycine hydrolase/NAAA C-terminal" evidence="3">
    <location>
        <begin position="2"/>
        <end position="294"/>
    </location>
</feature>